<organism evidence="3">
    <name type="scientific">uncultured Solirubrobacteraceae bacterium</name>
    <dbReference type="NCBI Taxonomy" id="1162706"/>
    <lineage>
        <taxon>Bacteria</taxon>
        <taxon>Bacillati</taxon>
        <taxon>Actinomycetota</taxon>
        <taxon>Thermoleophilia</taxon>
        <taxon>Solirubrobacterales</taxon>
        <taxon>Solirubrobacteraceae</taxon>
        <taxon>environmental samples</taxon>
    </lineage>
</organism>
<dbReference type="Gene3D" id="3.30.450.380">
    <property type="match status" value="1"/>
</dbReference>
<dbReference type="SUPFAM" id="SSF52540">
    <property type="entry name" value="P-loop containing nucleoside triphosphate hydrolases"/>
    <property type="match status" value="1"/>
</dbReference>
<dbReference type="PANTHER" id="PTHR30486">
    <property type="entry name" value="TWITCHING MOTILITY PROTEIN PILT"/>
    <property type="match status" value="1"/>
</dbReference>
<dbReference type="InterPro" id="IPR027417">
    <property type="entry name" value="P-loop_NTPase"/>
</dbReference>
<feature type="domain" description="Bacterial type II secretion system protein E" evidence="2">
    <location>
        <begin position="86"/>
        <end position="370"/>
    </location>
</feature>
<gene>
    <name evidence="3" type="ORF">AVDCRST_MAG53-2102</name>
</gene>
<comment type="similarity">
    <text evidence="1">Belongs to the GSP E family.</text>
</comment>
<reference evidence="3" key="1">
    <citation type="submission" date="2020-02" db="EMBL/GenBank/DDBJ databases">
        <authorList>
            <person name="Meier V. D."/>
        </authorList>
    </citation>
    <scope>NUCLEOTIDE SEQUENCE</scope>
    <source>
        <strain evidence="3">AVDCRST_MAG53</strain>
    </source>
</reference>
<dbReference type="PANTHER" id="PTHR30486:SF15">
    <property type="entry name" value="TYPE II_IV SECRETION SYSTEM ATPASE"/>
    <property type="match status" value="1"/>
</dbReference>
<proteinExistence type="inferred from homology"/>
<dbReference type="GO" id="GO:0016887">
    <property type="term" value="F:ATP hydrolysis activity"/>
    <property type="evidence" value="ECO:0007669"/>
    <property type="project" value="InterPro"/>
</dbReference>
<dbReference type="Gene3D" id="3.40.50.300">
    <property type="entry name" value="P-loop containing nucleotide triphosphate hydrolases"/>
    <property type="match status" value="1"/>
</dbReference>
<dbReference type="Pfam" id="PF00437">
    <property type="entry name" value="T2SSE"/>
    <property type="match status" value="1"/>
</dbReference>
<keyword evidence="3" id="KW-0378">Hydrolase</keyword>
<evidence type="ECO:0000313" key="3">
    <source>
        <dbReference type="EMBL" id="CAA9503167.1"/>
    </source>
</evidence>
<accession>A0A6J4SR95</accession>
<sequence>MQLHERLSPGQPPVEQTVDPFAEIKDRIHLSIIEDLGRQIFKSNVDSDGLKTQVTAEIATRLAEEGGLAREDRVQLAADIADDILGHGPLERFLADDTVTEIMVNGPSDIWIERKGKLVQTTVRFSDESHLRRIINKMVATVGRRIDESVPMVDARLPDGSRVNAIIPPLSLTGPLVTIRKFSKRRWDLDDLIRMESLSVETADFLQRCIQAELNILVSGGTGTGKTTLLNAMSTAIPEGDRIITIEDSAELRLNQRHVLRLECRPSNVEGEGAVEIRDLVRNSLRMRPDRIIVGEVRGAEALDMLQAMNTGHDGSLCTAHANSPRDALARIETMVLMAGYDLPLRAIRQQVCSALDLIVQLERLVDGSRRVTAITEVQRMESDVIGLQPLFEFKVDAMNDKRQLIGSLRSTGLRPTFLDKFEKRDIKLPAGLFQVPNGHGAGLMDPMTARLGVAR</sequence>
<dbReference type="InterPro" id="IPR050921">
    <property type="entry name" value="T4SS_GSP_E_ATPase"/>
</dbReference>
<evidence type="ECO:0000259" key="2">
    <source>
        <dbReference type="Pfam" id="PF00437"/>
    </source>
</evidence>
<dbReference type="InterPro" id="IPR001482">
    <property type="entry name" value="T2SS/T4SS_dom"/>
</dbReference>
<dbReference type="CDD" id="cd01130">
    <property type="entry name" value="VirB11-like_ATPase"/>
    <property type="match status" value="1"/>
</dbReference>
<evidence type="ECO:0000256" key="1">
    <source>
        <dbReference type="ARBA" id="ARBA00006611"/>
    </source>
</evidence>
<dbReference type="AlphaFoldDB" id="A0A6J4SR95"/>
<protein>
    <submittedName>
        <fullName evidence="3">Type II/IV secretion system ATP hydrolase TadA/VirB11/CpaF, TadA subfamily</fullName>
    </submittedName>
</protein>
<dbReference type="EMBL" id="CADCVR010000068">
    <property type="protein sequence ID" value="CAA9503167.1"/>
    <property type="molecule type" value="Genomic_DNA"/>
</dbReference>
<name>A0A6J4SR95_9ACTN</name>